<keyword evidence="3 6" id="KW-0812">Transmembrane</keyword>
<evidence type="ECO:0000259" key="7">
    <source>
        <dbReference type="Pfam" id="PF02683"/>
    </source>
</evidence>
<proteinExistence type="inferred from homology"/>
<feature type="transmembrane region" description="Helical" evidence="6">
    <location>
        <begin position="6"/>
        <end position="34"/>
    </location>
</feature>
<feature type="transmembrane region" description="Helical" evidence="6">
    <location>
        <begin position="75"/>
        <end position="99"/>
    </location>
</feature>
<name>A0A6J4K2P5_9PSEU</name>
<dbReference type="PANTHER" id="PTHR31272">
    <property type="entry name" value="CYTOCHROME C-TYPE BIOGENESIS PROTEIN HI_1454-RELATED"/>
    <property type="match status" value="1"/>
</dbReference>
<comment type="subcellular location">
    <subcellularLocation>
        <location evidence="1">Membrane</location>
        <topology evidence="1">Multi-pass membrane protein</topology>
    </subcellularLocation>
</comment>
<dbReference type="InterPro" id="IPR003834">
    <property type="entry name" value="Cyt_c_assmbl_TM_dom"/>
</dbReference>
<feature type="transmembrane region" description="Helical" evidence="6">
    <location>
        <begin position="152"/>
        <end position="174"/>
    </location>
</feature>
<organism evidence="8">
    <name type="scientific">uncultured Actinomycetospora sp</name>
    <dbReference type="NCBI Taxonomy" id="1135996"/>
    <lineage>
        <taxon>Bacteria</taxon>
        <taxon>Bacillati</taxon>
        <taxon>Actinomycetota</taxon>
        <taxon>Actinomycetes</taxon>
        <taxon>Pseudonocardiales</taxon>
        <taxon>Pseudonocardiaceae</taxon>
        <taxon>Actinomycetospora</taxon>
        <taxon>environmental samples</taxon>
    </lineage>
</organism>
<dbReference type="Pfam" id="PF02683">
    <property type="entry name" value="DsbD_TM"/>
    <property type="match status" value="1"/>
</dbReference>
<feature type="domain" description="Cytochrome C biogenesis protein transmembrane" evidence="7">
    <location>
        <begin position="7"/>
        <end position="175"/>
    </location>
</feature>
<evidence type="ECO:0000256" key="1">
    <source>
        <dbReference type="ARBA" id="ARBA00004141"/>
    </source>
</evidence>
<dbReference type="GO" id="GO:0016020">
    <property type="term" value="C:membrane"/>
    <property type="evidence" value="ECO:0007669"/>
    <property type="project" value="UniProtKB-SubCell"/>
</dbReference>
<accession>A0A6J4K2P5</accession>
<reference evidence="8" key="1">
    <citation type="submission" date="2020-02" db="EMBL/GenBank/DDBJ databases">
        <authorList>
            <person name="Meier V. D."/>
        </authorList>
    </citation>
    <scope>NUCLEOTIDE SEQUENCE</scope>
    <source>
        <strain evidence="8">AVDCRST_MAG54</strain>
    </source>
</reference>
<evidence type="ECO:0000256" key="4">
    <source>
        <dbReference type="ARBA" id="ARBA00022989"/>
    </source>
</evidence>
<feature type="transmembrane region" description="Helical" evidence="6">
    <location>
        <begin position="120"/>
        <end position="146"/>
    </location>
</feature>
<sequence length="272" mass="27235">MLDVGYLAAFAGGVLALLSPCSALLLPSFLAYAVAGRTELVARTGVFLLGLLVVLVPLGAGASALTGLLTGQRATVVLVAGLVVVALGVVQILGGGWALAPAARAQPGLARRGTWVATGALGAVYGFAGFCSGPILGAVLTVAAASGQPVRGAALLAVYALGMVVPAFLLAALWQRFDLGRRSWLRGRAFRLGPLHMHTTSTVSGLLFVGIGVLFLVADGTAGLVGADPATTARAEDAVGALGARVPDGLALAALALVVVAVTAWRVRRASR</sequence>
<keyword evidence="4 6" id="KW-1133">Transmembrane helix</keyword>
<evidence type="ECO:0000256" key="6">
    <source>
        <dbReference type="SAM" id="Phobius"/>
    </source>
</evidence>
<evidence type="ECO:0000256" key="5">
    <source>
        <dbReference type="ARBA" id="ARBA00023136"/>
    </source>
</evidence>
<dbReference type="GO" id="GO:0017004">
    <property type="term" value="P:cytochrome complex assembly"/>
    <property type="evidence" value="ECO:0007669"/>
    <property type="project" value="InterPro"/>
</dbReference>
<dbReference type="AlphaFoldDB" id="A0A6J4K2P5"/>
<evidence type="ECO:0000313" key="8">
    <source>
        <dbReference type="EMBL" id="CAA9294299.1"/>
    </source>
</evidence>
<evidence type="ECO:0000256" key="3">
    <source>
        <dbReference type="ARBA" id="ARBA00022692"/>
    </source>
</evidence>
<comment type="similarity">
    <text evidence="2">Belongs to the DsbD family.</text>
</comment>
<dbReference type="PANTHER" id="PTHR31272:SF4">
    <property type="entry name" value="CYTOCHROME C-TYPE BIOGENESIS PROTEIN HI_1454-RELATED"/>
    <property type="match status" value="1"/>
</dbReference>
<feature type="transmembrane region" description="Helical" evidence="6">
    <location>
        <begin position="195"/>
        <end position="218"/>
    </location>
</feature>
<dbReference type="EMBL" id="CADCTH010000594">
    <property type="protein sequence ID" value="CAA9294299.1"/>
    <property type="molecule type" value="Genomic_DNA"/>
</dbReference>
<evidence type="ECO:0000256" key="2">
    <source>
        <dbReference type="ARBA" id="ARBA00006143"/>
    </source>
</evidence>
<gene>
    <name evidence="8" type="ORF">AVDCRST_MAG54-4722</name>
</gene>
<feature type="transmembrane region" description="Helical" evidence="6">
    <location>
        <begin position="249"/>
        <end position="267"/>
    </location>
</feature>
<dbReference type="InterPro" id="IPR051790">
    <property type="entry name" value="Cytochrome_c-biogenesis_DsbD"/>
</dbReference>
<protein>
    <submittedName>
        <fullName evidence="8">Cytochrome c-type biogenesis protein CcdA (DsbD analog)</fullName>
    </submittedName>
</protein>
<feature type="transmembrane region" description="Helical" evidence="6">
    <location>
        <begin position="46"/>
        <end position="69"/>
    </location>
</feature>
<keyword evidence="5 6" id="KW-0472">Membrane</keyword>